<accession>A0A9Q4L5A8</accession>
<evidence type="ECO:0000313" key="1">
    <source>
        <dbReference type="EMBL" id="MDF9745541.1"/>
    </source>
</evidence>
<dbReference type="InterPro" id="IPR058277">
    <property type="entry name" value="DUF7971"/>
</dbReference>
<dbReference type="Pfam" id="PF25926">
    <property type="entry name" value="DUF7971"/>
    <property type="match status" value="1"/>
</dbReference>
<dbReference type="Proteomes" id="UP001154061">
    <property type="component" value="Unassembled WGS sequence"/>
</dbReference>
<protein>
    <submittedName>
        <fullName evidence="1">Uncharacterized protein</fullName>
    </submittedName>
</protein>
<sequence length="128" mass="14781">MEDISLGVPEPILDQLPDNDESAAADMQKAVAGWETQFNRILEEADDEREAAGQVLEAIDRFEERYETYDAFVPELRAWGQSPIYAIAWRTLYADVIAQLHEHEELGEHLDRERNQRLVEDGIRLQDL</sequence>
<dbReference type="RefSeq" id="WP_226005501.1">
    <property type="nucleotide sequence ID" value="NZ_JAMQOT010000002.1"/>
</dbReference>
<organism evidence="1 2">
    <name type="scientific">Natrinema salsiterrestre</name>
    <dbReference type="NCBI Taxonomy" id="2950540"/>
    <lineage>
        <taxon>Archaea</taxon>
        <taxon>Methanobacteriati</taxon>
        <taxon>Methanobacteriota</taxon>
        <taxon>Stenosarchaea group</taxon>
        <taxon>Halobacteria</taxon>
        <taxon>Halobacteriales</taxon>
        <taxon>Natrialbaceae</taxon>
        <taxon>Natrinema</taxon>
    </lineage>
</organism>
<dbReference type="GeneID" id="67888315"/>
<keyword evidence="2" id="KW-1185">Reference proteome</keyword>
<comment type="caution">
    <text evidence="1">The sequence shown here is derived from an EMBL/GenBank/DDBJ whole genome shotgun (WGS) entry which is preliminary data.</text>
</comment>
<gene>
    <name evidence="1" type="ORF">NDI89_08070</name>
</gene>
<proteinExistence type="predicted"/>
<name>A0A9Q4L5A8_9EURY</name>
<reference evidence="1" key="1">
    <citation type="submission" date="2022-06" db="EMBL/GenBank/DDBJ databases">
        <title>Natrinema sp. a new haloarchaeum isolate from saline soil.</title>
        <authorList>
            <person name="Strakova D."/>
            <person name="Galisteo C."/>
            <person name="Sanchez-Porro C."/>
            <person name="Ventosa A."/>
        </authorList>
    </citation>
    <scope>NUCLEOTIDE SEQUENCE</scope>
    <source>
        <strain evidence="1">S1CR25-10</strain>
    </source>
</reference>
<dbReference type="EMBL" id="JAMQOT010000002">
    <property type="protein sequence ID" value="MDF9745541.1"/>
    <property type="molecule type" value="Genomic_DNA"/>
</dbReference>
<evidence type="ECO:0000313" key="2">
    <source>
        <dbReference type="Proteomes" id="UP001154061"/>
    </source>
</evidence>
<dbReference type="AlphaFoldDB" id="A0A9Q4L5A8"/>